<proteinExistence type="predicted"/>
<dbReference type="OrthoDB" id="2942385at2"/>
<dbReference type="AlphaFoldDB" id="A0A2A5IK83"/>
<accession>A0A2A5IK83</accession>
<evidence type="ECO:0000313" key="2">
    <source>
        <dbReference type="Proteomes" id="UP000228754"/>
    </source>
</evidence>
<dbReference type="EMBL" id="NKHG01000134">
    <property type="protein sequence ID" value="PCK17725.1"/>
    <property type="molecule type" value="Genomic_DNA"/>
</dbReference>
<comment type="caution">
    <text evidence="1">The sequence shown here is derived from an EMBL/GenBank/DDBJ whole genome shotgun (WGS) entry which is preliminary data.</text>
</comment>
<protein>
    <submittedName>
        <fullName evidence="1">Uncharacterized protein</fullName>
    </submittedName>
</protein>
<gene>
    <name evidence="1" type="ORF">CEY02_19560</name>
</gene>
<reference evidence="1 2" key="1">
    <citation type="submission" date="2017-06" db="EMBL/GenBank/DDBJ databases">
        <title>Draft Genome Sequence of Bacillus sp Strain 36R Isolated from saline sediment at Atanasia, Sonora, Mexico.</title>
        <authorList>
            <person name="Sanchez Diaz R."/>
            <person name="Quiroz Macias M.E."/>
            <person name="Ibarra Gamez J.C."/>
            <person name="Enciso Ibarra J."/>
            <person name="Gomez Gil B."/>
            <person name="Galaviz Silva L."/>
        </authorList>
    </citation>
    <scope>NUCLEOTIDE SEQUENCE [LARGE SCALE GENOMIC DNA]</scope>
    <source>
        <strain evidence="1 2">36R_ATNSAL</strain>
    </source>
</reference>
<dbReference type="Proteomes" id="UP000228754">
    <property type="component" value="Unassembled WGS sequence"/>
</dbReference>
<name>A0A2A5IK83_BACPU</name>
<sequence>MAKVKKHNRVLKVADAAVSGYLKRGYDQVDENGKVVRRATGGRTVALLEHNKALDEIESLKAQLAEAKQAAEKPAAKKSTKKE</sequence>
<organism evidence="1 2">
    <name type="scientific">Bacillus pumilus</name>
    <name type="common">Bacillus mesentericus</name>
    <dbReference type="NCBI Taxonomy" id="1408"/>
    <lineage>
        <taxon>Bacteria</taxon>
        <taxon>Bacillati</taxon>
        <taxon>Bacillota</taxon>
        <taxon>Bacilli</taxon>
        <taxon>Bacillales</taxon>
        <taxon>Bacillaceae</taxon>
        <taxon>Bacillus</taxon>
    </lineage>
</organism>
<evidence type="ECO:0000313" key="1">
    <source>
        <dbReference type="EMBL" id="PCK17725.1"/>
    </source>
</evidence>